<reference evidence="1 2" key="1">
    <citation type="submission" date="2020-02" db="EMBL/GenBank/DDBJ databases">
        <authorList>
            <person name="Ma Q."/>
            <person name="Huang Y."/>
            <person name="Song X."/>
            <person name="Pei D."/>
        </authorList>
    </citation>
    <scope>NUCLEOTIDE SEQUENCE [LARGE SCALE GENOMIC DNA]</scope>
    <source>
        <strain evidence="1">Sxm20200214</strain>
        <tissue evidence="1">Leaf</tissue>
    </source>
</reference>
<gene>
    <name evidence="1" type="ORF">Bca52824_088166</name>
</gene>
<name>A0A8X7PD48_BRACI</name>
<protein>
    <submittedName>
        <fullName evidence="1">Uncharacterized protein</fullName>
    </submittedName>
</protein>
<dbReference type="Proteomes" id="UP000886595">
    <property type="component" value="Unassembled WGS sequence"/>
</dbReference>
<proteinExistence type="predicted"/>
<dbReference type="OrthoDB" id="1722066at2759"/>
<dbReference type="AlphaFoldDB" id="A0A8X7PD48"/>
<dbReference type="EMBL" id="JAAMPC010000017">
    <property type="protein sequence ID" value="KAG2248538.1"/>
    <property type="molecule type" value="Genomic_DNA"/>
</dbReference>
<keyword evidence="2" id="KW-1185">Reference proteome</keyword>
<sequence>MYIKNFSAFSAKVDYGRSKQALHCNQRACRPDCGKKKLRKSNNEEKEGLTGYWYFPKPDLPEIILAQEYFDSSRASYPEIMFQSLAKDGTIQITDHVEIEIKVMSVVYESQR</sequence>
<accession>A0A8X7PD48</accession>
<comment type="caution">
    <text evidence="1">The sequence shown here is derived from an EMBL/GenBank/DDBJ whole genome shotgun (WGS) entry which is preliminary data.</text>
</comment>
<evidence type="ECO:0000313" key="2">
    <source>
        <dbReference type="Proteomes" id="UP000886595"/>
    </source>
</evidence>
<organism evidence="1 2">
    <name type="scientific">Brassica carinata</name>
    <name type="common">Ethiopian mustard</name>
    <name type="synonym">Abyssinian cabbage</name>
    <dbReference type="NCBI Taxonomy" id="52824"/>
    <lineage>
        <taxon>Eukaryota</taxon>
        <taxon>Viridiplantae</taxon>
        <taxon>Streptophyta</taxon>
        <taxon>Embryophyta</taxon>
        <taxon>Tracheophyta</taxon>
        <taxon>Spermatophyta</taxon>
        <taxon>Magnoliopsida</taxon>
        <taxon>eudicotyledons</taxon>
        <taxon>Gunneridae</taxon>
        <taxon>Pentapetalae</taxon>
        <taxon>rosids</taxon>
        <taxon>malvids</taxon>
        <taxon>Brassicales</taxon>
        <taxon>Brassicaceae</taxon>
        <taxon>Brassiceae</taxon>
        <taxon>Brassica</taxon>
    </lineage>
</organism>
<evidence type="ECO:0000313" key="1">
    <source>
        <dbReference type="EMBL" id="KAG2248538.1"/>
    </source>
</evidence>